<feature type="region of interest" description="Disordered" evidence="1">
    <location>
        <begin position="1"/>
        <end position="23"/>
    </location>
</feature>
<evidence type="ECO:0000256" key="2">
    <source>
        <dbReference type="SAM" id="Phobius"/>
    </source>
</evidence>
<reference evidence="3" key="1">
    <citation type="submission" date="2024-02" db="EMBL/GenBank/DDBJ databases">
        <title>Tomenella chthoni gen. nov. sp. nov., a member of the family Jonesiaceae isolated from bat guano.</title>
        <authorList>
            <person name="Miller S.L."/>
            <person name="King J."/>
            <person name="Sankaranarayanan K."/>
            <person name="Lawson P.A."/>
        </authorList>
    </citation>
    <scope>NUCLEOTIDE SEQUENCE</scope>
    <source>
        <strain evidence="3">BS-20</strain>
    </source>
</reference>
<accession>A0AAU7DRC7</accession>
<feature type="compositionally biased region" description="Acidic residues" evidence="1">
    <location>
        <begin position="239"/>
        <end position="262"/>
    </location>
</feature>
<feature type="transmembrane region" description="Helical" evidence="2">
    <location>
        <begin position="310"/>
        <end position="329"/>
    </location>
</feature>
<sequence>MGTTMAAAPAQAHGNDPRNWDLPAGVVRSNQTLSWTASNGNSGFGGVAPGRTFFYLFELRNDGSEAVTVTGFNSNFVFQMHPDRQGDFALDHCKQFIEDVPGPDRQSFPVVIQPGQAVTISDNATYHYIYGPPSNECQNASFFFGPPVFLTVEQVVPEAPVWHEATCDAGASVVIPEITGVTYAINGTNVDAGQHTITEPQEVTVTAGANDGYEFPAQTITQWQHNVAAPECSTPPTEPEIEEEPGATDGEESPGGPEDVDESATPSDPSVKDPLDTGNDQPANPGDGKLVIDQTLGDTELAATGISENAMLWLAGSMVAGFTGAMLVLRSRKVRG</sequence>
<name>A0AAU7DRC7_9MICO</name>
<keyword evidence="2" id="KW-0812">Transmembrane</keyword>
<organism evidence="3">
    <name type="scientific">Jonesiaceae bacterium BS-20</name>
    <dbReference type="NCBI Taxonomy" id="3120821"/>
    <lineage>
        <taxon>Bacteria</taxon>
        <taxon>Bacillati</taxon>
        <taxon>Actinomycetota</taxon>
        <taxon>Actinomycetes</taxon>
        <taxon>Micrococcales</taxon>
        <taxon>Jonesiaceae</taxon>
    </lineage>
</organism>
<keyword evidence="2" id="KW-1133">Transmembrane helix</keyword>
<evidence type="ECO:0008006" key="4">
    <source>
        <dbReference type="Google" id="ProtNLM"/>
    </source>
</evidence>
<evidence type="ECO:0000313" key="3">
    <source>
        <dbReference type="EMBL" id="XBH20494.1"/>
    </source>
</evidence>
<evidence type="ECO:0000256" key="1">
    <source>
        <dbReference type="SAM" id="MobiDB-lite"/>
    </source>
</evidence>
<protein>
    <recommendedName>
        <fullName evidence="4">Gram-positive cocci surface proteins LPxTG domain-containing protein</fullName>
    </recommendedName>
</protein>
<gene>
    <name evidence="3" type="ORF">V5R04_09585</name>
</gene>
<feature type="region of interest" description="Disordered" evidence="1">
    <location>
        <begin position="229"/>
        <end position="291"/>
    </location>
</feature>
<proteinExistence type="predicted"/>
<dbReference type="AlphaFoldDB" id="A0AAU7DRC7"/>
<dbReference type="EMBL" id="CP146203">
    <property type="protein sequence ID" value="XBH20494.1"/>
    <property type="molecule type" value="Genomic_DNA"/>
</dbReference>
<keyword evidence="2" id="KW-0472">Membrane</keyword>